<dbReference type="AlphaFoldDB" id="A0A1G8FL48"/>
<reference evidence="2 3" key="1">
    <citation type="submission" date="2016-10" db="EMBL/GenBank/DDBJ databases">
        <authorList>
            <person name="de Groot N.N."/>
        </authorList>
    </citation>
    <scope>NUCLEOTIDE SEQUENCE [LARGE SCALE GENOMIC DNA]</scope>
    <source>
        <strain evidence="2 3">L 420-91</strain>
    </source>
</reference>
<gene>
    <name evidence="2" type="ORF">SAMN04489735_10725</name>
</gene>
<evidence type="ECO:0000313" key="3">
    <source>
        <dbReference type="Proteomes" id="UP000198956"/>
    </source>
</evidence>
<proteinExistence type="predicted"/>
<keyword evidence="1" id="KW-0560">Oxidoreductase</keyword>
<feature type="non-terminal residue" evidence="2">
    <location>
        <position position="1"/>
    </location>
</feature>
<evidence type="ECO:0000313" key="2">
    <source>
        <dbReference type="EMBL" id="SDH82852.1"/>
    </source>
</evidence>
<dbReference type="SUPFAM" id="SSF53720">
    <property type="entry name" value="ALDH-like"/>
    <property type="match status" value="1"/>
</dbReference>
<dbReference type="EMBL" id="FNDE01000072">
    <property type="protein sequence ID" value="SDH82852.1"/>
    <property type="molecule type" value="Genomic_DNA"/>
</dbReference>
<name>A0A1G8FL48_ANETH</name>
<organism evidence="2 3">
    <name type="scientific">Aneurinibacillus thermoaerophilus</name>
    <dbReference type="NCBI Taxonomy" id="143495"/>
    <lineage>
        <taxon>Bacteria</taxon>
        <taxon>Bacillati</taxon>
        <taxon>Bacillota</taxon>
        <taxon>Bacilli</taxon>
        <taxon>Bacillales</taxon>
        <taxon>Paenibacillaceae</taxon>
        <taxon>Aneurinibacillus group</taxon>
        <taxon>Aneurinibacillus</taxon>
    </lineage>
</organism>
<dbReference type="Proteomes" id="UP000198956">
    <property type="component" value="Unassembled WGS sequence"/>
</dbReference>
<dbReference type="Gene3D" id="3.40.605.10">
    <property type="entry name" value="Aldehyde Dehydrogenase, Chain A, domain 1"/>
    <property type="match status" value="1"/>
</dbReference>
<evidence type="ECO:0000256" key="1">
    <source>
        <dbReference type="ARBA" id="ARBA00023002"/>
    </source>
</evidence>
<dbReference type="GO" id="GO:0016491">
    <property type="term" value="F:oxidoreductase activity"/>
    <property type="evidence" value="ECO:0007669"/>
    <property type="project" value="UniProtKB-KW"/>
</dbReference>
<sequence length="33" mass="3516">PFGGFNMSGTDSKAGGPDYLLQFTQPKLISEVL</sequence>
<accession>A0A1G8FL48</accession>
<protein>
    <submittedName>
        <fullName evidence="2">1-pyrroline-5-carboxylate dehydrogenase</fullName>
    </submittedName>
</protein>
<dbReference type="InterPro" id="IPR016161">
    <property type="entry name" value="Ald_DH/histidinol_DH"/>
</dbReference>
<dbReference type="InterPro" id="IPR016162">
    <property type="entry name" value="Ald_DH_N"/>
</dbReference>